<dbReference type="STRING" id="47866.GA0074694_2109"/>
<keyword evidence="3" id="KW-1185">Reference proteome</keyword>
<gene>
    <name evidence="2" type="ORF">GA0074694_2109</name>
</gene>
<sequence length="503" mass="55563">MQPLPQDLISRLQLQKAIHMEAGESRELMPAEPGWERLVRHQKDVQTWVSAQLRAGYPTSRDVVVGARKAGHGVRPVAIMHPLDRIVYRALVELITAGRATVDRSREQYEQFILAPVKYSILESGGNAARQWRSDVEYIVKTDIAAFYQYIDHEILANELLLQAGEFEAVSALTNLLAETQGRRFGIPQQLTASHQLAEYYADIIERRMIRNGFAIWRFNDDFRIAACNYPAALAAIDEISSVSREVGLTISENKTSTPTFETYLRDTTGLAVSDPIPQEIGVIDSIADYFGEDVDQPDPVEAYDILGGAGLTDDSPIDLRRPSSQDVRSLRRAIAALAYRGDIYGLSDVVRVVSYVAALTPAVAKYLIELDNSPEVIGVLDIIIDEVSLNEWQKLWFIQAIHQLGALSPTSAGKSERRLAWARGLASSDRSYAVRAQAVAALASSARIGAEEIEMSMRDSPTCLAAWHLAALGDLAPNADARSRKIIDAAKSESKFNTWILG</sequence>
<dbReference type="EMBL" id="FMHU01000001">
    <property type="protein sequence ID" value="SCL17726.1"/>
    <property type="molecule type" value="Genomic_DNA"/>
</dbReference>
<evidence type="ECO:0000313" key="3">
    <source>
        <dbReference type="Proteomes" id="UP000198906"/>
    </source>
</evidence>
<evidence type="ECO:0000259" key="1">
    <source>
        <dbReference type="PROSITE" id="PS50878"/>
    </source>
</evidence>
<name>A0A1C6RL06_9ACTN</name>
<reference evidence="3" key="1">
    <citation type="submission" date="2016-06" db="EMBL/GenBank/DDBJ databases">
        <authorList>
            <person name="Varghese N."/>
        </authorList>
    </citation>
    <scope>NUCLEOTIDE SEQUENCE [LARGE SCALE GENOMIC DNA]</scope>
    <source>
        <strain evidence="3">DSM 46123</strain>
    </source>
</reference>
<dbReference type="CDD" id="cd01646">
    <property type="entry name" value="RT_Bac_retron_I"/>
    <property type="match status" value="1"/>
</dbReference>
<accession>A0A1C6RL06</accession>
<evidence type="ECO:0000313" key="2">
    <source>
        <dbReference type="EMBL" id="SCL17726.1"/>
    </source>
</evidence>
<dbReference type="InterPro" id="IPR000477">
    <property type="entry name" value="RT_dom"/>
</dbReference>
<keyword evidence="2" id="KW-0548">Nucleotidyltransferase</keyword>
<dbReference type="Proteomes" id="UP000198906">
    <property type="component" value="Unassembled WGS sequence"/>
</dbReference>
<dbReference type="AlphaFoldDB" id="A0A1C6RL06"/>
<feature type="domain" description="Reverse transcriptase" evidence="1">
    <location>
        <begin position="46"/>
        <end position="295"/>
    </location>
</feature>
<organism evidence="2 3">
    <name type="scientific">Micromonospora inyonensis</name>
    <dbReference type="NCBI Taxonomy" id="47866"/>
    <lineage>
        <taxon>Bacteria</taxon>
        <taxon>Bacillati</taxon>
        <taxon>Actinomycetota</taxon>
        <taxon>Actinomycetes</taxon>
        <taxon>Micromonosporales</taxon>
        <taxon>Micromonosporaceae</taxon>
        <taxon>Micromonospora</taxon>
    </lineage>
</organism>
<proteinExistence type="predicted"/>
<dbReference type="RefSeq" id="WP_091456105.1">
    <property type="nucleotide sequence ID" value="NZ_FMHU01000001.1"/>
</dbReference>
<dbReference type="GO" id="GO:0003964">
    <property type="term" value="F:RNA-directed DNA polymerase activity"/>
    <property type="evidence" value="ECO:0007669"/>
    <property type="project" value="UniProtKB-KW"/>
</dbReference>
<keyword evidence="2" id="KW-0808">Transferase</keyword>
<dbReference type="Pfam" id="PF00078">
    <property type="entry name" value="RVT_1"/>
    <property type="match status" value="1"/>
</dbReference>
<protein>
    <submittedName>
        <fullName evidence="2">Reverse transcriptase (RNA-dependent DNA polymerase)</fullName>
    </submittedName>
</protein>
<keyword evidence="2" id="KW-0695">RNA-directed DNA polymerase</keyword>
<dbReference type="PROSITE" id="PS50878">
    <property type="entry name" value="RT_POL"/>
    <property type="match status" value="1"/>
</dbReference>